<dbReference type="EMBL" id="VBOZ01000028">
    <property type="protein sequence ID" value="TMQ64017.1"/>
    <property type="molecule type" value="Genomic_DNA"/>
</dbReference>
<sequence>MAEGILRSLLAPDGAQIGVSSAGTGAVDGSPATTLAVGTAAAKGIDIKSHRATRLTPELLRGSDLILCMEPGHVARAQELAPNAVDRIRLITRTDAEPAHSADAGVSDPIGGVPSEYEDAFNRIQSHLLRWLPRIRAAVERSEGVR</sequence>
<dbReference type="PANTHER" id="PTHR11717:SF31">
    <property type="entry name" value="LOW MOLECULAR WEIGHT PROTEIN-TYROSINE-PHOSPHATASE ETP-RELATED"/>
    <property type="match status" value="1"/>
</dbReference>
<dbReference type="Gene3D" id="3.40.50.2300">
    <property type="match status" value="1"/>
</dbReference>
<organism evidence="2 3">
    <name type="scientific">Eiseniibacteriota bacterium</name>
    <dbReference type="NCBI Taxonomy" id="2212470"/>
    <lineage>
        <taxon>Bacteria</taxon>
        <taxon>Candidatus Eiseniibacteriota</taxon>
    </lineage>
</organism>
<accession>A0A538TK67</accession>
<dbReference type="PANTHER" id="PTHR11717">
    <property type="entry name" value="LOW MOLECULAR WEIGHT PROTEIN TYROSINE PHOSPHATASE"/>
    <property type="match status" value="1"/>
</dbReference>
<comment type="caution">
    <text evidence="2">The sequence shown here is derived from an EMBL/GenBank/DDBJ whole genome shotgun (WGS) entry which is preliminary data.</text>
</comment>
<protein>
    <recommendedName>
        <fullName evidence="1">Phosphotyrosine protein phosphatase I domain-containing protein</fullName>
    </recommendedName>
</protein>
<gene>
    <name evidence="2" type="ORF">E6K79_08495</name>
</gene>
<dbReference type="Proteomes" id="UP000317691">
    <property type="component" value="Unassembled WGS sequence"/>
</dbReference>
<dbReference type="InterPro" id="IPR050438">
    <property type="entry name" value="LMW_PTPase"/>
</dbReference>
<name>A0A538TK67_UNCEI</name>
<dbReference type="InterPro" id="IPR036196">
    <property type="entry name" value="Ptyr_pPase_sf"/>
</dbReference>
<evidence type="ECO:0000259" key="1">
    <source>
        <dbReference type="SMART" id="SM00226"/>
    </source>
</evidence>
<dbReference type="GO" id="GO:0004725">
    <property type="term" value="F:protein tyrosine phosphatase activity"/>
    <property type="evidence" value="ECO:0007669"/>
    <property type="project" value="TreeGrafter"/>
</dbReference>
<dbReference type="Pfam" id="PF01451">
    <property type="entry name" value="LMWPc"/>
    <property type="match status" value="1"/>
</dbReference>
<evidence type="ECO:0000313" key="2">
    <source>
        <dbReference type="EMBL" id="TMQ64017.1"/>
    </source>
</evidence>
<dbReference type="SMART" id="SM00226">
    <property type="entry name" value="LMWPc"/>
    <property type="match status" value="1"/>
</dbReference>
<evidence type="ECO:0000313" key="3">
    <source>
        <dbReference type="Proteomes" id="UP000317691"/>
    </source>
</evidence>
<dbReference type="AlphaFoldDB" id="A0A538TK67"/>
<dbReference type="SUPFAM" id="SSF52788">
    <property type="entry name" value="Phosphotyrosine protein phosphatases I"/>
    <property type="match status" value="1"/>
</dbReference>
<feature type="domain" description="Phosphotyrosine protein phosphatase I" evidence="1">
    <location>
        <begin position="1"/>
        <end position="134"/>
    </location>
</feature>
<proteinExistence type="predicted"/>
<dbReference type="InterPro" id="IPR023485">
    <property type="entry name" value="Ptyr_pPase"/>
</dbReference>
<reference evidence="2 3" key="1">
    <citation type="journal article" date="2019" name="Nat. Microbiol.">
        <title>Mediterranean grassland soil C-N compound turnover is dependent on rainfall and depth, and is mediated by genomically divergent microorganisms.</title>
        <authorList>
            <person name="Diamond S."/>
            <person name="Andeer P.F."/>
            <person name="Li Z."/>
            <person name="Crits-Christoph A."/>
            <person name="Burstein D."/>
            <person name="Anantharaman K."/>
            <person name="Lane K.R."/>
            <person name="Thomas B.C."/>
            <person name="Pan C."/>
            <person name="Northen T.R."/>
            <person name="Banfield J.F."/>
        </authorList>
    </citation>
    <scope>NUCLEOTIDE SEQUENCE [LARGE SCALE GENOMIC DNA]</scope>
    <source>
        <strain evidence="2">WS_9</strain>
    </source>
</reference>